<accession>A0A178K2I8</accession>
<reference evidence="2 3" key="1">
    <citation type="submission" date="2016-03" db="EMBL/GenBank/DDBJ databases">
        <title>Photobacterium proteolyticum sp. nov. a protease producing bacterium isolated from ocean sediments of Laizhou Bay.</title>
        <authorList>
            <person name="Li Y."/>
        </authorList>
    </citation>
    <scope>NUCLEOTIDE SEQUENCE [LARGE SCALE GENOMIC DNA]</scope>
    <source>
        <strain evidence="2 3">R-40508</strain>
    </source>
</reference>
<gene>
    <name evidence="2" type="ORF">A3K86_21460</name>
</gene>
<evidence type="ECO:0000256" key="1">
    <source>
        <dbReference type="SAM" id="SignalP"/>
    </source>
</evidence>
<keyword evidence="1" id="KW-0732">Signal</keyword>
<organism evidence="2 3">
    <name type="scientific">Photobacterium jeanii</name>
    <dbReference type="NCBI Taxonomy" id="858640"/>
    <lineage>
        <taxon>Bacteria</taxon>
        <taxon>Pseudomonadati</taxon>
        <taxon>Pseudomonadota</taxon>
        <taxon>Gammaproteobacteria</taxon>
        <taxon>Vibrionales</taxon>
        <taxon>Vibrionaceae</taxon>
        <taxon>Photobacterium</taxon>
    </lineage>
</organism>
<dbReference type="OrthoDB" id="6313352at2"/>
<evidence type="ECO:0000313" key="3">
    <source>
        <dbReference type="Proteomes" id="UP000078503"/>
    </source>
</evidence>
<proteinExistence type="predicted"/>
<dbReference type="RefSeq" id="WP_068336426.1">
    <property type="nucleotide sequence ID" value="NZ_LVHF01000033.1"/>
</dbReference>
<sequence>MHRKITLTLITSALMSLSFATSAKCETEVFYCQSSIPADVEVLLCLEDSALTLKKFNFDDKISLSEFEHSTFEKGSYHRSLVDEHTLFLKSENNVKNLTFTEYNSAELGEDTREISIEIDIENKKQKITCNNKSFSRLSEIEDTIELYN</sequence>
<dbReference type="EMBL" id="LVHF01000033">
    <property type="protein sequence ID" value="OAN11501.1"/>
    <property type="molecule type" value="Genomic_DNA"/>
</dbReference>
<feature type="signal peptide" evidence="1">
    <location>
        <begin position="1"/>
        <end position="23"/>
    </location>
</feature>
<feature type="chain" id="PRO_5008089884" description="C-type lysozyme inhibitor domain-containing protein" evidence="1">
    <location>
        <begin position="24"/>
        <end position="149"/>
    </location>
</feature>
<dbReference type="Proteomes" id="UP000078503">
    <property type="component" value="Unassembled WGS sequence"/>
</dbReference>
<evidence type="ECO:0000313" key="2">
    <source>
        <dbReference type="EMBL" id="OAN11501.1"/>
    </source>
</evidence>
<name>A0A178K2I8_9GAMM</name>
<dbReference type="AlphaFoldDB" id="A0A178K2I8"/>
<evidence type="ECO:0008006" key="4">
    <source>
        <dbReference type="Google" id="ProtNLM"/>
    </source>
</evidence>
<keyword evidence="3" id="KW-1185">Reference proteome</keyword>
<comment type="caution">
    <text evidence="2">The sequence shown here is derived from an EMBL/GenBank/DDBJ whole genome shotgun (WGS) entry which is preliminary data.</text>
</comment>
<protein>
    <recommendedName>
        <fullName evidence="4">C-type lysozyme inhibitor domain-containing protein</fullName>
    </recommendedName>
</protein>